<feature type="binding site" evidence="8">
    <location>
        <begin position="157"/>
        <end position="159"/>
    </location>
    <ligand>
        <name>ATP</name>
        <dbReference type="ChEBI" id="CHEBI:30616"/>
    </ligand>
</feature>
<keyword evidence="5 8" id="KW-0648">Protein biosynthesis</keyword>
<dbReference type="InterPro" id="IPR014729">
    <property type="entry name" value="Rossmann-like_a/b/a_fold"/>
</dbReference>
<comment type="similarity">
    <text evidence="1 8 9">Belongs to the class-I aminoacyl-tRNA synthetase family.</text>
</comment>
<reference evidence="10 12" key="1">
    <citation type="journal article" date="2015" name="Genome Announc.">
        <title>Complete Genome Sequences for Two Strains of a Novel Fastidious, Partially Acid-Fast, Gram-Positive Corynebacterineae Bacterium, Derived from Human Clinical Samples.</title>
        <authorList>
            <person name="Nicholson A.C."/>
            <person name="Bell M."/>
            <person name="Humrighouse B.W."/>
            <person name="McQuiston J.R."/>
        </authorList>
    </citation>
    <scope>NUCLEOTIDE SEQUENCE [LARGE SCALE GENOMIC DNA]</scope>
    <source>
        <strain evidence="10 12">X1698</strain>
    </source>
</reference>
<dbReference type="NCBIfam" id="TIGR00233">
    <property type="entry name" value="trpS"/>
    <property type="match status" value="1"/>
</dbReference>
<dbReference type="PROSITE" id="PS00178">
    <property type="entry name" value="AA_TRNA_LIGASE_I"/>
    <property type="match status" value="1"/>
</dbReference>
<dbReference type="GeneID" id="84895151"/>
<evidence type="ECO:0000256" key="5">
    <source>
        <dbReference type="ARBA" id="ARBA00022917"/>
    </source>
</evidence>
<keyword evidence="2 8" id="KW-0436">Ligase</keyword>
<dbReference type="OrthoDB" id="9801042at2"/>
<comment type="catalytic activity">
    <reaction evidence="7 8">
        <text>tRNA(Trp) + L-tryptophan + ATP = L-tryptophyl-tRNA(Trp) + AMP + diphosphate + H(+)</text>
        <dbReference type="Rhea" id="RHEA:24080"/>
        <dbReference type="Rhea" id="RHEA-COMP:9671"/>
        <dbReference type="Rhea" id="RHEA-COMP:9705"/>
        <dbReference type="ChEBI" id="CHEBI:15378"/>
        <dbReference type="ChEBI" id="CHEBI:30616"/>
        <dbReference type="ChEBI" id="CHEBI:33019"/>
        <dbReference type="ChEBI" id="CHEBI:57912"/>
        <dbReference type="ChEBI" id="CHEBI:78442"/>
        <dbReference type="ChEBI" id="CHEBI:78535"/>
        <dbReference type="ChEBI" id="CHEBI:456215"/>
        <dbReference type="EC" id="6.1.1.2"/>
    </reaction>
</comment>
<comment type="subunit">
    <text evidence="8">Homodimer.</text>
</comment>
<dbReference type="InterPro" id="IPR002306">
    <property type="entry name" value="Trp-tRNA-ligase"/>
</dbReference>
<dbReference type="FunFam" id="1.10.240.10:FF:000002">
    <property type="entry name" value="Tryptophan--tRNA ligase"/>
    <property type="match status" value="1"/>
</dbReference>
<evidence type="ECO:0000256" key="8">
    <source>
        <dbReference type="HAMAP-Rule" id="MF_00140"/>
    </source>
</evidence>
<dbReference type="Gene3D" id="1.10.240.10">
    <property type="entry name" value="Tyrosyl-Transfer RNA Synthetase"/>
    <property type="match status" value="1"/>
</dbReference>
<evidence type="ECO:0000313" key="13">
    <source>
        <dbReference type="Proteomes" id="UP000324288"/>
    </source>
</evidence>
<dbReference type="EC" id="6.1.1.2" evidence="8"/>
<name>A0A0M4LZ75_9ACTN</name>
<gene>
    <name evidence="8 11" type="primary">trpS</name>
    <name evidence="10" type="ORF">AL705_06300</name>
    <name evidence="11" type="ORF">LC603019_01247</name>
</gene>
<dbReference type="PANTHER" id="PTHR43766">
    <property type="entry name" value="TRYPTOPHAN--TRNA LIGASE, MITOCHONDRIAL"/>
    <property type="match status" value="1"/>
</dbReference>
<dbReference type="GO" id="GO:0005524">
    <property type="term" value="F:ATP binding"/>
    <property type="evidence" value="ECO:0007669"/>
    <property type="project" value="UniProtKB-UniRule"/>
</dbReference>
<keyword evidence="4 8" id="KW-0067">ATP-binding</keyword>
<dbReference type="GO" id="GO:0004830">
    <property type="term" value="F:tryptophan-tRNA ligase activity"/>
    <property type="evidence" value="ECO:0007669"/>
    <property type="project" value="UniProtKB-UniRule"/>
</dbReference>
<dbReference type="Proteomes" id="UP000324288">
    <property type="component" value="Chromosome"/>
</dbReference>
<feature type="binding site" evidence="8">
    <location>
        <begin position="28"/>
        <end position="29"/>
    </location>
    <ligand>
        <name>ATP</name>
        <dbReference type="ChEBI" id="CHEBI:30616"/>
    </ligand>
</feature>
<dbReference type="InterPro" id="IPR024109">
    <property type="entry name" value="Trp-tRNA-ligase_bac-type"/>
</dbReference>
<dbReference type="KEGG" id="cbq:AL705_06300"/>
<sequence length="343" mass="38393">MTDTDTKPQGRQRVLSGLQPTADSFHLGNYLGAVKQMVELQEDYDAFYFVPDMHAITVEQDPKVLRERTWGAAAQLIALGVDPEKSVLFVQSQVPEHAELTWVFNCMTGFGEASRMTQFKDKSLKQGRDKTTVGLFDYPILMAADILLYSPQLIPVGEDQRQHVELTRNLAERFNNKYGRTFVVPEAFIIKGSAKIYDLQDPTSKMSKSGKNPKGIINVLDDPKVSAKRIRSAVTDNDGVIAFDRENKPGVSNLLTILSALSGTDIDSLVSEYEGHGYGDLKKDTAEAMTEFATPLRARVDEILSDRAELERMLQRGAERAREFSAPVLDKVYEKIGFLRPLR</sequence>
<organism evidence="10 12">
    <name type="scientific">Lawsonella clevelandensis</name>
    <dbReference type="NCBI Taxonomy" id="1528099"/>
    <lineage>
        <taxon>Bacteria</taxon>
        <taxon>Bacillati</taxon>
        <taxon>Actinomycetota</taxon>
        <taxon>Actinomycetes</taxon>
        <taxon>Mycobacteriales</taxon>
        <taxon>Lawsonellaceae</taxon>
        <taxon>Lawsonella</taxon>
    </lineage>
</organism>
<evidence type="ECO:0000256" key="3">
    <source>
        <dbReference type="ARBA" id="ARBA00022741"/>
    </source>
</evidence>
<dbReference type="RefSeq" id="WP_053962282.1">
    <property type="nucleotide sequence ID" value="NZ_CP009312.1"/>
</dbReference>
<comment type="caution">
    <text evidence="8">Lacks conserved residue(s) required for the propagation of feature annotation.</text>
</comment>
<protein>
    <recommendedName>
        <fullName evidence="8">Tryptophan--tRNA ligase</fullName>
        <ecNumber evidence="8">6.1.1.2</ecNumber>
    </recommendedName>
    <alternativeName>
        <fullName evidence="8">Tryptophanyl-tRNA synthetase</fullName>
        <shortName evidence="8">TrpRS</shortName>
    </alternativeName>
</protein>
<keyword evidence="3 8" id="KW-0547">Nucleotide-binding</keyword>
<evidence type="ECO:0000256" key="7">
    <source>
        <dbReference type="ARBA" id="ARBA00049929"/>
    </source>
</evidence>
<evidence type="ECO:0000313" key="12">
    <source>
        <dbReference type="Proteomes" id="UP000068137"/>
    </source>
</evidence>
<evidence type="ECO:0000256" key="6">
    <source>
        <dbReference type="ARBA" id="ARBA00023146"/>
    </source>
</evidence>
<comment type="subcellular location">
    <subcellularLocation>
        <location evidence="8">Cytoplasm</location>
    </subcellularLocation>
</comment>
<evidence type="ECO:0000313" key="11">
    <source>
        <dbReference type="EMBL" id="VHO01228.1"/>
    </source>
</evidence>
<keyword evidence="8" id="KW-0963">Cytoplasm</keyword>
<keyword evidence="13" id="KW-1185">Reference proteome</keyword>
<evidence type="ECO:0000256" key="2">
    <source>
        <dbReference type="ARBA" id="ARBA00022598"/>
    </source>
</evidence>
<reference evidence="11 13" key="3">
    <citation type="submission" date="2019-04" db="EMBL/GenBank/DDBJ databases">
        <authorList>
            <person name="Seth-Smith MB H."/>
            <person name="Seth-Smith H."/>
        </authorList>
    </citation>
    <scope>NUCLEOTIDE SEQUENCE [LARGE SCALE GENOMIC DNA]</scope>
    <source>
        <strain evidence="11">USB-603019</strain>
    </source>
</reference>
<feature type="binding site" evidence="8">
    <location>
        <position position="196"/>
    </location>
    <ligand>
        <name>ATP</name>
        <dbReference type="ChEBI" id="CHEBI:30616"/>
    </ligand>
</feature>
<dbReference type="InterPro" id="IPR002305">
    <property type="entry name" value="aa-tRNA-synth_Ic"/>
</dbReference>
<accession>A0A0M4LZ75</accession>
<dbReference type="EMBL" id="CP012390">
    <property type="protein sequence ID" value="ALE19239.1"/>
    <property type="molecule type" value="Genomic_DNA"/>
</dbReference>
<dbReference type="PRINTS" id="PR01039">
    <property type="entry name" value="TRNASYNTHTRP"/>
</dbReference>
<proteinExistence type="inferred from homology"/>
<evidence type="ECO:0000313" key="10">
    <source>
        <dbReference type="EMBL" id="ALE19239.1"/>
    </source>
</evidence>
<dbReference type="InterPro" id="IPR001412">
    <property type="entry name" value="aa-tRNA-synth_I_CS"/>
</dbReference>
<dbReference type="EMBL" id="LR584267">
    <property type="protein sequence ID" value="VHO01228.1"/>
    <property type="molecule type" value="Genomic_DNA"/>
</dbReference>
<evidence type="ECO:0000256" key="1">
    <source>
        <dbReference type="ARBA" id="ARBA00005594"/>
    </source>
</evidence>
<feature type="binding site" evidence="8">
    <location>
        <begin position="19"/>
        <end position="21"/>
    </location>
    <ligand>
        <name>ATP</name>
        <dbReference type="ChEBI" id="CHEBI:30616"/>
    </ligand>
</feature>
<dbReference type="Pfam" id="PF00579">
    <property type="entry name" value="tRNA-synt_1b"/>
    <property type="match status" value="1"/>
</dbReference>
<dbReference type="Gene3D" id="3.40.50.620">
    <property type="entry name" value="HUPs"/>
    <property type="match status" value="1"/>
</dbReference>
<dbReference type="PANTHER" id="PTHR43766:SF1">
    <property type="entry name" value="TRYPTOPHAN--TRNA LIGASE, MITOCHONDRIAL"/>
    <property type="match status" value="1"/>
</dbReference>
<dbReference type="SUPFAM" id="SSF52374">
    <property type="entry name" value="Nucleotidylyl transferase"/>
    <property type="match status" value="1"/>
</dbReference>
<dbReference type="CDD" id="cd00806">
    <property type="entry name" value="TrpRS_core"/>
    <property type="match status" value="1"/>
</dbReference>
<dbReference type="InterPro" id="IPR050203">
    <property type="entry name" value="Trp-tRNA_synthetase"/>
</dbReference>
<keyword evidence="6 8" id="KW-0030">Aminoacyl-tRNA synthetase</keyword>
<evidence type="ECO:0000256" key="9">
    <source>
        <dbReference type="RuleBase" id="RU363036"/>
    </source>
</evidence>
<dbReference type="Proteomes" id="UP000068137">
    <property type="component" value="Chromosome"/>
</dbReference>
<dbReference type="GO" id="GO:0006436">
    <property type="term" value="P:tryptophanyl-tRNA aminoacylation"/>
    <property type="evidence" value="ECO:0007669"/>
    <property type="project" value="UniProtKB-UniRule"/>
</dbReference>
<dbReference type="AlphaFoldDB" id="A0A0M4LZ75"/>
<dbReference type="HAMAP" id="MF_00140_B">
    <property type="entry name" value="Trp_tRNA_synth_B"/>
    <property type="match status" value="1"/>
</dbReference>
<dbReference type="GO" id="GO:0005829">
    <property type="term" value="C:cytosol"/>
    <property type="evidence" value="ECO:0007669"/>
    <property type="project" value="TreeGrafter"/>
</dbReference>
<feature type="binding site" evidence="8">
    <location>
        <position position="145"/>
    </location>
    <ligand>
        <name>L-tryptophan</name>
        <dbReference type="ChEBI" id="CHEBI:57912"/>
    </ligand>
</feature>
<dbReference type="STRING" id="1528099.AL705_06300"/>
<feature type="short sequence motif" description="'KMSKS' region" evidence="8">
    <location>
        <begin position="205"/>
        <end position="209"/>
    </location>
</feature>
<reference evidence="10" key="2">
    <citation type="journal article" date="2016" name="Int. J. Syst. Evol. Microbiol.">
        <title>Lawsonella clevelandensis gen. nov., sp. nov., a new member of the suborder Corynebacterineae isolated from human abscesses.</title>
        <authorList>
            <person name="Bell M.E."/>
            <person name="Bernard K.A."/>
            <person name="Harrington S.M."/>
            <person name="Patel N.B."/>
            <person name="Tucker T.A."/>
            <person name="Metcalfe M.G."/>
            <person name="McQuiston J.R."/>
        </authorList>
    </citation>
    <scope>NUCLEOTIDE SEQUENCE</scope>
    <source>
        <strain evidence="10">X1698</strain>
    </source>
</reference>
<dbReference type="PATRIC" id="fig|1528099.3.peg.1243"/>
<feature type="binding site" evidence="8">
    <location>
        <begin position="205"/>
        <end position="209"/>
    </location>
    <ligand>
        <name>ATP</name>
        <dbReference type="ChEBI" id="CHEBI:30616"/>
    </ligand>
</feature>
<evidence type="ECO:0000256" key="4">
    <source>
        <dbReference type="ARBA" id="ARBA00022840"/>
    </source>
</evidence>
<comment type="function">
    <text evidence="8">Catalyzes the attachment of tryptophan to tRNA(Trp).</text>
</comment>